<reference evidence="6 7" key="1">
    <citation type="submission" date="2023-08" db="EMBL/GenBank/DDBJ databases">
        <title>Pleionea litopenaei sp. nov., isolated from stomach of juvenile Litopenaeus vannamei.</title>
        <authorList>
            <person name="Rho A.M."/>
            <person name="Hwang C.Y."/>
        </authorList>
    </citation>
    <scope>NUCLEOTIDE SEQUENCE [LARGE SCALE GENOMIC DNA]</scope>
    <source>
        <strain evidence="6 7">HL-JVS1</strain>
    </source>
</reference>
<evidence type="ECO:0000256" key="1">
    <source>
        <dbReference type="ARBA" id="ARBA00009175"/>
    </source>
</evidence>
<organism evidence="6 7">
    <name type="scientific">Pleionea litopenaei</name>
    <dbReference type="NCBI Taxonomy" id="3070815"/>
    <lineage>
        <taxon>Bacteria</taxon>
        <taxon>Pseudomonadati</taxon>
        <taxon>Pseudomonadota</taxon>
        <taxon>Gammaproteobacteria</taxon>
        <taxon>Oceanospirillales</taxon>
        <taxon>Pleioneaceae</taxon>
        <taxon>Pleionea</taxon>
    </lineage>
</organism>
<feature type="chain" id="PRO_5041400166" evidence="5">
    <location>
        <begin position="27"/>
        <end position="305"/>
    </location>
</feature>
<evidence type="ECO:0000256" key="3">
    <source>
        <dbReference type="ARBA" id="ARBA00022729"/>
    </source>
</evidence>
<evidence type="ECO:0000313" key="7">
    <source>
        <dbReference type="Proteomes" id="UP001239782"/>
    </source>
</evidence>
<evidence type="ECO:0000256" key="5">
    <source>
        <dbReference type="SAM" id="SignalP"/>
    </source>
</evidence>
<feature type="signal peptide" evidence="5">
    <location>
        <begin position="1"/>
        <end position="26"/>
    </location>
</feature>
<dbReference type="Gene3D" id="3.40.190.10">
    <property type="entry name" value="Periplasmic binding protein-like II"/>
    <property type="match status" value="2"/>
</dbReference>
<proteinExistence type="inferred from homology"/>
<comment type="similarity">
    <text evidence="1">Belongs to the bacterial solute-binding protein ModA family.</text>
</comment>
<dbReference type="GO" id="GO:0015689">
    <property type="term" value="P:molybdate ion transport"/>
    <property type="evidence" value="ECO:0007669"/>
    <property type="project" value="InterPro"/>
</dbReference>
<evidence type="ECO:0000256" key="4">
    <source>
        <dbReference type="PIRSR" id="PIRSR004846-1"/>
    </source>
</evidence>
<evidence type="ECO:0000313" key="6">
    <source>
        <dbReference type="EMBL" id="WMS86759.1"/>
    </source>
</evidence>
<dbReference type="PANTHER" id="PTHR30632">
    <property type="entry name" value="MOLYBDATE-BINDING PERIPLASMIC PROTEIN"/>
    <property type="match status" value="1"/>
</dbReference>
<dbReference type="KEGG" id="plei:Q9312_16175"/>
<dbReference type="PANTHER" id="PTHR30632:SF14">
    <property type="entry name" value="TUNGSTATE_MOLYBDATE_CHROMATE-BINDING PROTEIN MODA"/>
    <property type="match status" value="1"/>
</dbReference>
<protein>
    <submittedName>
        <fullName evidence="6">Molybdate ABC transporter substrate-binding protein</fullName>
    </submittedName>
</protein>
<name>A0AA51RSM9_9GAMM</name>
<evidence type="ECO:0000256" key="2">
    <source>
        <dbReference type="ARBA" id="ARBA00022723"/>
    </source>
</evidence>
<dbReference type="GO" id="GO:0030973">
    <property type="term" value="F:molybdate ion binding"/>
    <property type="evidence" value="ECO:0007669"/>
    <property type="project" value="TreeGrafter"/>
</dbReference>
<dbReference type="InterPro" id="IPR005950">
    <property type="entry name" value="ModA"/>
</dbReference>
<dbReference type="AlphaFoldDB" id="A0AA51RSM9"/>
<dbReference type="RefSeq" id="WP_309201904.1">
    <property type="nucleotide sequence ID" value="NZ_CP133548.1"/>
</dbReference>
<dbReference type="GO" id="GO:0046872">
    <property type="term" value="F:metal ion binding"/>
    <property type="evidence" value="ECO:0007669"/>
    <property type="project" value="UniProtKB-KW"/>
</dbReference>
<dbReference type="EMBL" id="CP133548">
    <property type="protein sequence ID" value="WMS86759.1"/>
    <property type="molecule type" value="Genomic_DNA"/>
</dbReference>
<accession>A0AA51RSM9</accession>
<keyword evidence="2 4" id="KW-0479">Metal-binding</keyword>
<feature type="binding site" evidence="4">
    <location>
        <position position="216"/>
    </location>
    <ligand>
        <name>molybdate</name>
        <dbReference type="ChEBI" id="CHEBI:36264"/>
    </ligand>
</feature>
<dbReference type="Pfam" id="PF13531">
    <property type="entry name" value="SBP_bac_11"/>
    <property type="match status" value="1"/>
</dbReference>
<dbReference type="PIRSF" id="PIRSF004846">
    <property type="entry name" value="ModA"/>
    <property type="match status" value="1"/>
</dbReference>
<dbReference type="NCBIfam" id="TIGR01256">
    <property type="entry name" value="modA"/>
    <property type="match status" value="1"/>
</dbReference>
<dbReference type="SUPFAM" id="SSF53850">
    <property type="entry name" value="Periplasmic binding protein-like II"/>
    <property type="match status" value="1"/>
</dbReference>
<sequence length="305" mass="34161">MQNNHRFKKIKYVIFCALLWSFQAFAKPTLKAKLRVAVATNFYSTLNELVQMDKQDFNFEVELIPGASGRLMAQIERNAPFDVFLSADAEKPFYLVSKDKLIEQSVIEYTRGSLMLVLTEKTALSFSEPDVVNEGNNSGLNSDDDSYGDSYGDSDGHSYNLDYSADLTALTEYLGACRRITIAQPTLAPYGKAALEVLKRADIQHEKERLIFAENVAQSLHFIIYGKVDCGIVARSFAPIRQIGRYIKIAIPSSLHSPIEQFGGIVADSKNIPLAKIFLDYLQKPETQEKLMARGYLSVGVFDDQ</sequence>
<keyword evidence="4" id="KW-0500">Molybdenum</keyword>
<keyword evidence="3 5" id="KW-0732">Signal</keyword>
<dbReference type="Proteomes" id="UP001239782">
    <property type="component" value="Chromosome"/>
</dbReference>
<gene>
    <name evidence="6" type="primary">modA</name>
    <name evidence="6" type="ORF">Q9312_16175</name>
</gene>
<keyword evidence="7" id="KW-1185">Reference proteome</keyword>
<dbReference type="InterPro" id="IPR050682">
    <property type="entry name" value="ModA/WtpA"/>
</dbReference>